<feature type="transmembrane region" description="Helical" evidence="12">
    <location>
        <begin position="375"/>
        <end position="394"/>
    </location>
</feature>
<dbReference type="Proteomes" id="UP000759131">
    <property type="component" value="Unassembled WGS sequence"/>
</dbReference>
<evidence type="ECO:0000256" key="1">
    <source>
        <dbReference type="ARBA" id="ARBA00004141"/>
    </source>
</evidence>
<dbReference type="FunFam" id="1.20.120.350:FF:000009">
    <property type="entry name" value="Voltage-dependent T-type calcium channel subunit alpha"/>
    <property type="match status" value="1"/>
</dbReference>
<dbReference type="EMBL" id="CAJPIZ010001129">
    <property type="protein sequence ID" value="CAG2102929.1"/>
    <property type="molecule type" value="Genomic_DNA"/>
</dbReference>
<dbReference type="InterPro" id="IPR005821">
    <property type="entry name" value="Ion_trans_dom"/>
</dbReference>
<evidence type="ECO:0000256" key="6">
    <source>
        <dbReference type="ARBA" id="ARBA00022989"/>
    </source>
</evidence>
<feature type="domain" description="Ion transport" evidence="13">
    <location>
        <begin position="374"/>
        <end position="492"/>
    </location>
</feature>
<keyword evidence="2" id="KW-0813">Transport</keyword>
<dbReference type="InterPro" id="IPR043203">
    <property type="entry name" value="VGCC_Ca_Na"/>
</dbReference>
<proteinExistence type="predicted"/>
<dbReference type="GO" id="GO:0043005">
    <property type="term" value="C:neuron projection"/>
    <property type="evidence" value="ECO:0007669"/>
    <property type="project" value="TreeGrafter"/>
</dbReference>
<dbReference type="GO" id="GO:0005248">
    <property type="term" value="F:voltage-gated sodium channel activity"/>
    <property type="evidence" value="ECO:0007669"/>
    <property type="project" value="TreeGrafter"/>
</dbReference>
<evidence type="ECO:0000256" key="12">
    <source>
        <dbReference type="SAM" id="Phobius"/>
    </source>
</evidence>
<feature type="domain" description="Ion transport" evidence="13">
    <location>
        <begin position="512"/>
        <end position="597"/>
    </location>
</feature>
<comment type="subcellular location">
    <subcellularLocation>
        <location evidence="1">Membrane</location>
        <topology evidence="1">Multi-pass membrane protein</topology>
    </subcellularLocation>
</comment>
<evidence type="ECO:0000256" key="11">
    <source>
        <dbReference type="SAM" id="MobiDB-lite"/>
    </source>
</evidence>
<feature type="region of interest" description="Disordered" evidence="11">
    <location>
        <begin position="183"/>
        <end position="209"/>
    </location>
</feature>
<feature type="transmembrane region" description="Helical" evidence="12">
    <location>
        <begin position="406"/>
        <end position="425"/>
    </location>
</feature>
<dbReference type="GO" id="GO:0086010">
    <property type="term" value="P:membrane depolarization during action potential"/>
    <property type="evidence" value="ECO:0007669"/>
    <property type="project" value="TreeGrafter"/>
</dbReference>
<reference evidence="14" key="1">
    <citation type="submission" date="2020-11" db="EMBL/GenBank/DDBJ databases">
        <authorList>
            <person name="Tran Van P."/>
        </authorList>
    </citation>
    <scope>NUCLEOTIDE SEQUENCE</scope>
</reference>
<evidence type="ECO:0000256" key="9">
    <source>
        <dbReference type="ARBA" id="ARBA00023180"/>
    </source>
</evidence>
<keyword evidence="8 12" id="KW-0472">Membrane</keyword>
<dbReference type="InterPro" id="IPR027359">
    <property type="entry name" value="Volt_channel_dom_sf"/>
</dbReference>
<evidence type="ECO:0000256" key="2">
    <source>
        <dbReference type="ARBA" id="ARBA00022448"/>
    </source>
</evidence>
<name>A0A7R9PVP7_9ACAR</name>
<organism evidence="14">
    <name type="scientific">Medioppia subpectinata</name>
    <dbReference type="NCBI Taxonomy" id="1979941"/>
    <lineage>
        <taxon>Eukaryota</taxon>
        <taxon>Metazoa</taxon>
        <taxon>Ecdysozoa</taxon>
        <taxon>Arthropoda</taxon>
        <taxon>Chelicerata</taxon>
        <taxon>Arachnida</taxon>
        <taxon>Acari</taxon>
        <taxon>Acariformes</taxon>
        <taxon>Sarcoptiformes</taxon>
        <taxon>Oribatida</taxon>
        <taxon>Brachypylina</taxon>
        <taxon>Oppioidea</taxon>
        <taxon>Oppiidae</taxon>
        <taxon>Medioppia</taxon>
    </lineage>
</organism>
<feature type="region of interest" description="Disordered" evidence="11">
    <location>
        <begin position="17"/>
        <end position="48"/>
    </location>
</feature>
<feature type="transmembrane region" description="Helical" evidence="12">
    <location>
        <begin position="644"/>
        <end position="666"/>
    </location>
</feature>
<dbReference type="PANTHER" id="PTHR10037">
    <property type="entry name" value="VOLTAGE-GATED CATION CHANNEL CALCIUM AND SODIUM"/>
    <property type="match status" value="1"/>
</dbReference>
<sequence>TTEADVNHQSCNGDLLALNTGHNNNSSDNNHNRNTRCSIPSTASAAREPSLIKRHNSVGCNSTASPDDSVTSFQSLERKNSIIHEIRVLSPRNSLSGVFYSSSVISVRNPVAVSAVNSSFKLDELPAQLAESFKDDRLLGPSFQAITGATDVGGEANTTFITTEADVNHQSCNGDLLALNTGHNNNSSDNNHNRNTRCSIPSTASAAREPSLIKRHNSVGCNSTASPDDSVTSFQSLERKNSIIHEIRVLSPRNSLSGVFYSSSVISVRNPAPVSAVNSSFKLDELPAQLAESFKDDRLLGPSFQAITGATDVGGEANTTCNNGAYLLPNSSQRKFFVYFDWTEWMSQREEYSLFILPPDNQFRRHCLAVADNTYFDYIVLLFISFNCITLAMERPKIPPWSAEREFLGVANYVFTVIFALEMAIKVTAKGLLYGSDAYFKNGWNIMDGILVGVSLFDIVLSFFASKTPRILGILRVFRLLRSLRPLRSAEGPKAKYVRNKTECMSDPRNRWLNRKYNFDNLGQALMSLFVLSSKDGWVNIMYTGLDAVGVDQQPVENFNEWRLLYFISFLLLVAFFVLNMFVGVVVENFHRCREEQEKEEKAFRAAKRARKLEKRRKKMREPPYFIGYGRFRLYVHKIVTGKYFDLIIAAVIGLNVITMSVEHYLMPSPMIRHSVPNYS</sequence>
<keyword evidence="6 12" id="KW-1133">Transmembrane helix</keyword>
<keyword evidence="10" id="KW-0407">Ion channel</keyword>
<protein>
    <recommendedName>
        <fullName evidence="13">Ion transport domain-containing protein</fullName>
    </recommendedName>
</protein>
<evidence type="ECO:0000313" key="15">
    <source>
        <dbReference type="Proteomes" id="UP000759131"/>
    </source>
</evidence>
<dbReference type="Pfam" id="PF00520">
    <property type="entry name" value="Ion_trans"/>
    <property type="match status" value="2"/>
</dbReference>
<evidence type="ECO:0000256" key="8">
    <source>
        <dbReference type="ARBA" id="ARBA00023136"/>
    </source>
</evidence>
<dbReference type="Gene3D" id="1.20.120.350">
    <property type="entry name" value="Voltage-gated potassium channels. Chain C"/>
    <property type="match status" value="1"/>
</dbReference>
<dbReference type="GO" id="GO:0008332">
    <property type="term" value="F:low voltage-gated calcium channel activity"/>
    <property type="evidence" value="ECO:0007669"/>
    <property type="project" value="TreeGrafter"/>
</dbReference>
<keyword evidence="4" id="KW-0677">Repeat</keyword>
<keyword evidence="5" id="KW-0851">Voltage-gated channel</keyword>
<dbReference type="SUPFAM" id="SSF81324">
    <property type="entry name" value="Voltage-gated potassium channels"/>
    <property type="match status" value="1"/>
</dbReference>
<gene>
    <name evidence="14" type="ORF">OSB1V03_LOCUS2962</name>
</gene>
<feature type="transmembrane region" description="Helical" evidence="12">
    <location>
        <begin position="564"/>
        <end position="587"/>
    </location>
</feature>
<keyword evidence="15" id="KW-1185">Reference proteome</keyword>
<evidence type="ECO:0000256" key="3">
    <source>
        <dbReference type="ARBA" id="ARBA00022692"/>
    </source>
</evidence>
<dbReference type="AlphaFoldDB" id="A0A7R9PVP7"/>
<evidence type="ECO:0000256" key="5">
    <source>
        <dbReference type="ARBA" id="ARBA00022882"/>
    </source>
</evidence>
<evidence type="ECO:0000313" key="14">
    <source>
        <dbReference type="EMBL" id="CAD7622499.1"/>
    </source>
</evidence>
<dbReference type="EMBL" id="OC855704">
    <property type="protein sequence ID" value="CAD7622499.1"/>
    <property type="molecule type" value="Genomic_DNA"/>
</dbReference>
<keyword evidence="3 12" id="KW-0812">Transmembrane</keyword>
<feature type="compositionally biased region" description="Low complexity" evidence="11">
    <location>
        <begin position="19"/>
        <end position="29"/>
    </location>
</feature>
<accession>A0A7R9PVP7</accession>
<evidence type="ECO:0000259" key="13">
    <source>
        <dbReference type="Pfam" id="PF00520"/>
    </source>
</evidence>
<dbReference type="OrthoDB" id="416585at2759"/>
<dbReference type="GO" id="GO:0001518">
    <property type="term" value="C:voltage-gated sodium channel complex"/>
    <property type="evidence" value="ECO:0007669"/>
    <property type="project" value="TreeGrafter"/>
</dbReference>
<keyword evidence="9" id="KW-0325">Glycoprotein</keyword>
<dbReference type="PANTHER" id="PTHR10037:SF230">
    <property type="entry name" value="CA[2+]-CHANNEL PROTEIN ALPHA[[1]] SUBUNIT T, ISOFORM F"/>
    <property type="match status" value="1"/>
</dbReference>
<evidence type="ECO:0000256" key="7">
    <source>
        <dbReference type="ARBA" id="ARBA00023065"/>
    </source>
</evidence>
<evidence type="ECO:0000256" key="10">
    <source>
        <dbReference type="ARBA" id="ARBA00023303"/>
    </source>
</evidence>
<evidence type="ECO:0000256" key="4">
    <source>
        <dbReference type="ARBA" id="ARBA00022737"/>
    </source>
</evidence>
<keyword evidence="7" id="KW-0406">Ion transport</keyword>
<dbReference type="GO" id="GO:0070509">
    <property type="term" value="P:calcium ion import"/>
    <property type="evidence" value="ECO:0007669"/>
    <property type="project" value="TreeGrafter"/>
</dbReference>
<feature type="transmembrane region" description="Helical" evidence="12">
    <location>
        <begin position="445"/>
        <end position="466"/>
    </location>
</feature>
<feature type="non-terminal residue" evidence="14">
    <location>
        <position position="1"/>
    </location>
</feature>